<sequence length="38" mass="3917">MSDSRLGFAVVPSVSGADPDGRVSEWLTARAGRPTVTA</sequence>
<name>A0A6I8M5H9_9PSEU</name>
<gene>
    <name evidence="1" type="ORF">AA23TX_09943</name>
</gene>
<evidence type="ECO:0000313" key="2">
    <source>
        <dbReference type="Proteomes" id="UP000399805"/>
    </source>
</evidence>
<evidence type="ECO:0000313" key="1">
    <source>
        <dbReference type="EMBL" id="VVJ25199.1"/>
    </source>
</evidence>
<proteinExistence type="predicted"/>
<organism evidence="1 2">
    <name type="scientific">Amycolatopsis camponoti</name>
    <dbReference type="NCBI Taxonomy" id="2606593"/>
    <lineage>
        <taxon>Bacteria</taxon>
        <taxon>Bacillati</taxon>
        <taxon>Actinomycetota</taxon>
        <taxon>Actinomycetes</taxon>
        <taxon>Pseudonocardiales</taxon>
        <taxon>Pseudonocardiaceae</taxon>
        <taxon>Amycolatopsis</taxon>
    </lineage>
</organism>
<dbReference type="AlphaFoldDB" id="A0A6I8M5H9"/>
<accession>A0A6I8M5H9</accession>
<dbReference type="Proteomes" id="UP000399805">
    <property type="component" value="Unassembled WGS sequence"/>
</dbReference>
<keyword evidence="2" id="KW-1185">Reference proteome</keyword>
<dbReference type="EMBL" id="CABVGP010000004">
    <property type="protein sequence ID" value="VVJ25199.1"/>
    <property type="molecule type" value="Genomic_DNA"/>
</dbReference>
<protein>
    <submittedName>
        <fullName evidence="1">Uncharacterized protein</fullName>
    </submittedName>
</protein>
<reference evidence="1 2" key="1">
    <citation type="submission" date="2019-09" db="EMBL/GenBank/DDBJ databases">
        <authorList>
            <person name="Leyn A S."/>
        </authorList>
    </citation>
    <scope>NUCLEOTIDE SEQUENCE [LARGE SCALE GENOMIC DNA]</scope>
    <source>
        <strain evidence="1">AA231_1</strain>
    </source>
</reference>